<dbReference type="InterPro" id="IPR013087">
    <property type="entry name" value="Znf_C2H2_type"/>
</dbReference>
<feature type="region of interest" description="Disordered" evidence="9">
    <location>
        <begin position="1"/>
        <end position="105"/>
    </location>
</feature>
<dbReference type="Proteomes" id="UP000320333">
    <property type="component" value="Unassembled WGS sequence"/>
</dbReference>
<feature type="compositionally biased region" description="Acidic residues" evidence="9">
    <location>
        <begin position="1308"/>
        <end position="1317"/>
    </location>
</feature>
<feature type="coiled-coil region" evidence="8">
    <location>
        <begin position="237"/>
        <end position="264"/>
    </location>
</feature>
<dbReference type="PROSITE" id="PS00028">
    <property type="entry name" value="ZINC_FINGER_C2H2_1"/>
    <property type="match status" value="1"/>
</dbReference>
<organism evidence="11 12">
    <name type="scientific">Chytriomyces confervae</name>
    <dbReference type="NCBI Taxonomy" id="246404"/>
    <lineage>
        <taxon>Eukaryota</taxon>
        <taxon>Fungi</taxon>
        <taxon>Fungi incertae sedis</taxon>
        <taxon>Chytridiomycota</taxon>
        <taxon>Chytridiomycota incertae sedis</taxon>
        <taxon>Chytridiomycetes</taxon>
        <taxon>Chytridiales</taxon>
        <taxon>Chytriomycetaceae</taxon>
        <taxon>Chytriomyces</taxon>
    </lineage>
</organism>
<keyword evidence="6" id="KW-0966">Cell projection</keyword>
<evidence type="ECO:0000256" key="2">
    <source>
        <dbReference type="ARBA" id="ARBA00004120"/>
    </source>
</evidence>
<dbReference type="GO" id="GO:0005737">
    <property type="term" value="C:cytoplasm"/>
    <property type="evidence" value="ECO:0007669"/>
    <property type="project" value="TreeGrafter"/>
</dbReference>
<feature type="compositionally biased region" description="Polar residues" evidence="9">
    <location>
        <begin position="1188"/>
        <end position="1207"/>
    </location>
</feature>
<gene>
    <name evidence="11" type="ORF">CcCBS67573_g07228</name>
</gene>
<feature type="compositionally biased region" description="Basic and acidic residues" evidence="9">
    <location>
        <begin position="68"/>
        <end position="77"/>
    </location>
</feature>
<feature type="compositionally biased region" description="Basic and acidic residues" evidence="9">
    <location>
        <begin position="1101"/>
        <end position="1113"/>
    </location>
</feature>
<feature type="compositionally biased region" description="Polar residues" evidence="9">
    <location>
        <begin position="31"/>
        <end position="61"/>
    </location>
</feature>
<comment type="subcellular location">
    <subcellularLocation>
        <location evidence="2">Cytoplasm</location>
        <location evidence="2">Cytoskeleton</location>
        <location evidence="2">Cilium basal body</location>
    </subcellularLocation>
    <subcellularLocation>
        <location evidence="1">Cytoplasm</location>
        <location evidence="1">Cytoskeleton</location>
        <location evidence="1">Microtubule organizing center</location>
        <location evidence="1">Centrosome</location>
        <location evidence="1">Centriole</location>
    </subcellularLocation>
</comment>
<feature type="compositionally biased region" description="Basic and acidic residues" evidence="9">
    <location>
        <begin position="1211"/>
        <end position="1221"/>
    </location>
</feature>
<dbReference type="GO" id="GO:0008270">
    <property type="term" value="F:zinc ion binding"/>
    <property type="evidence" value="ECO:0007669"/>
    <property type="project" value="UniProtKB-KW"/>
</dbReference>
<reference evidence="11 12" key="1">
    <citation type="journal article" date="2019" name="Sci. Rep.">
        <title>Comparative genomics of chytrid fungi reveal insights into the obligate biotrophic and pathogenic lifestyle of Synchytrium endobioticum.</title>
        <authorList>
            <person name="van de Vossenberg B.T.L.H."/>
            <person name="Warris S."/>
            <person name="Nguyen H.D.T."/>
            <person name="van Gent-Pelzer M.P.E."/>
            <person name="Joly D.L."/>
            <person name="van de Geest H.C."/>
            <person name="Bonants P.J.M."/>
            <person name="Smith D.S."/>
            <person name="Levesque C.A."/>
            <person name="van der Lee T.A.J."/>
        </authorList>
    </citation>
    <scope>NUCLEOTIDE SEQUENCE [LARGE SCALE GENOMIC DNA]</scope>
    <source>
        <strain evidence="11 12">CBS 675.73</strain>
    </source>
</reference>
<comment type="similarity">
    <text evidence="3">Belongs to the DZIP C2H2-type zinc-finger protein family.</text>
</comment>
<feature type="coiled-coil region" evidence="8">
    <location>
        <begin position="433"/>
        <end position="460"/>
    </location>
</feature>
<dbReference type="GO" id="GO:0060271">
    <property type="term" value="P:cilium assembly"/>
    <property type="evidence" value="ECO:0007669"/>
    <property type="project" value="TreeGrafter"/>
</dbReference>
<dbReference type="PROSITE" id="PS50157">
    <property type="entry name" value="ZINC_FINGER_C2H2_2"/>
    <property type="match status" value="1"/>
</dbReference>
<evidence type="ECO:0000256" key="8">
    <source>
        <dbReference type="SAM" id="Coils"/>
    </source>
</evidence>
<dbReference type="PANTHER" id="PTHR21502:SF3">
    <property type="entry name" value="CILIUM ASSEMBLY PROTEIN DZIP1L"/>
    <property type="match status" value="1"/>
</dbReference>
<dbReference type="Pfam" id="PF13815">
    <property type="entry name" value="Dzip-like_N"/>
    <property type="match status" value="1"/>
</dbReference>
<evidence type="ECO:0000256" key="9">
    <source>
        <dbReference type="SAM" id="MobiDB-lite"/>
    </source>
</evidence>
<evidence type="ECO:0000259" key="10">
    <source>
        <dbReference type="PROSITE" id="PS50157"/>
    </source>
</evidence>
<feature type="region of interest" description="Disordered" evidence="9">
    <location>
        <begin position="464"/>
        <end position="485"/>
    </location>
</feature>
<protein>
    <recommendedName>
        <fullName evidence="10">C2H2-type domain-containing protein</fullName>
    </recommendedName>
</protein>
<keyword evidence="12" id="KW-1185">Reference proteome</keyword>
<dbReference type="SMART" id="SM00355">
    <property type="entry name" value="ZnF_C2H2"/>
    <property type="match status" value="1"/>
</dbReference>
<feature type="compositionally biased region" description="Acidic residues" evidence="9">
    <location>
        <begin position="1371"/>
        <end position="1380"/>
    </location>
</feature>
<keyword evidence="7" id="KW-0862">Zinc</keyword>
<feature type="domain" description="C2H2-type" evidence="10">
    <location>
        <begin position="290"/>
        <end position="318"/>
    </location>
</feature>
<feature type="region of interest" description="Disordered" evidence="9">
    <location>
        <begin position="1070"/>
        <end position="1386"/>
    </location>
</feature>
<keyword evidence="5" id="KW-0206">Cytoskeleton</keyword>
<dbReference type="OrthoDB" id="515971at2759"/>
<evidence type="ECO:0000256" key="3">
    <source>
        <dbReference type="ARBA" id="ARBA00009131"/>
    </source>
</evidence>
<proteinExistence type="inferred from homology"/>
<keyword evidence="5" id="KW-0963">Cytoplasm</keyword>
<feature type="coiled-coil region" evidence="8">
    <location>
        <begin position="507"/>
        <end position="534"/>
    </location>
</feature>
<feature type="compositionally biased region" description="Basic and acidic residues" evidence="9">
    <location>
        <begin position="1265"/>
        <end position="1292"/>
    </location>
</feature>
<dbReference type="PANTHER" id="PTHR21502">
    <property type="entry name" value="ZINC FINGER PROTEIN DZIP1"/>
    <property type="match status" value="1"/>
</dbReference>
<feature type="compositionally biased region" description="Polar residues" evidence="9">
    <location>
        <begin position="9"/>
        <end position="19"/>
    </location>
</feature>
<evidence type="ECO:0000256" key="7">
    <source>
        <dbReference type="PROSITE-ProRule" id="PRU00042"/>
    </source>
</evidence>
<dbReference type="EMBL" id="QEAP01000361">
    <property type="protein sequence ID" value="TPX68294.1"/>
    <property type="molecule type" value="Genomic_DNA"/>
</dbReference>
<feature type="compositionally biased region" description="Low complexity" evidence="9">
    <location>
        <begin position="320"/>
        <end position="340"/>
    </location>
</feature>
<feature type="region of interest" description="Disordered" evidence="9">
    <location>
        <begin position="1450"/>
        <end position="1508"/>
    </location>
</feature>
<feature type="region of interest" description="Disordered" evidence="9">
    <location>
        <begin position="843"/>
        <end position="889"/>
    </location>
</feature>
<feature type="region of interest" description="Disordered" evidence="9">
    <location>
        <begin position="320"/>
        <end position="372"/>
    </location>
</feature>
<evidence type="ECO:0000313" key="11">
    <source>
        <dbReference type="EMBL" id="TPX68294.1"/>
    </source>
</evidence>
<evidence type="ECO:0000256" key="4">
    <source>
        <dbReference type="ARBA" id="ARBA00023054"/>
    </source>
</evidence>
<dbReference type="Gene3D" id="3.30.160.60">
    <property type="entry name" value="Classic Zinc Finger"/>
    <property type="match status" value="1"/>
</dbReference>
<evidence type="ECO:0000256" key="1">
    <source>
        <dbReference type="ARBA" id="ARBA00004114"/>
    </source>
</evidence>
<evidence type="ECO:0000313" key="12">
    <source>
        <dbReference type="Proteomes" id="UP000320333"/>
    </source>
</evidence>
<dbReference type="GO" id="GO:0036064">
    <property type="term" value="C:ciliary basal body"/>
    <property type="evidence" value="ECO:0007669"/>
    <property type="project" value="TreeGrafter"/>
</dbReference>
<keyword evidence="7" id="KW-0479">Metal-binding</keyword>
<comment type="caution">
    <text evidence="11">The sequence shown here is derived from an EMBL/GenBank/DDBJ whole genome shotgun (WGS) entry which is preliminary data.</text>
</comment>
<evidence type="ECO:0000256" key="6">
    <source>
        <dbReference type="ARBA" id="ARBA00023273"/>
    </source>
</evidence>
<keyword evidence="7" id="KW-0863">Zinc-finger</keyword>
<keyword evidence="4 8" id="KW-0175">Coiled coil</keyword>
<dbReference type="GO" id="GO:0005814">
    <property type="term" value="C:centriole"/>
    <property type="evidence" value="ECO:0007669"/>
    <property type="project" value="UniProtKB-SubCell"/>
</dbReference>
<evidence type="ECO:0000256" key="5">
    <source>
        <dbReference type="ARBA" id="ARBA00023212"/>
    </source>
</evidence>
<dbReference type="InterPro" id="IPR032714">
    <property type="entry name" value="DZIP1_N"/>
</dbReference>
<accession>A0A507EWM3</accession>
<name>A0A507EWM3_9FUNG</name>
<feature type="compositionally biased region" description="Polar residues" evidence="9">
    <location>
        <begin position="1084"/>
        <end position="1098"/>
    </location>
</feature>
<dbReference type="InterPro" id="IPR051241">
    <property type="entry name" value="DZIP_RILPL"/>
</dbReference>
<feature type="region of interest" description="Disordered" evidence="9">
    <location>
        <begin position="905"/>
        <end position="945"/>
    </location>
</feature>
<sequence>MDIPAPHSPNYQHAQQQPMHYSAATPLAPQLLQTMKSKLSTGHSPKAPHQQQNTDQKSNVYTKPRASKVVDVDEYQQRQHSRKPGNWFPKSPTPQHEPQPQYYKSVHTPHPQPEYYHPANGFNTNYAPSANTKDVYSGLTTGFYFKRRTERLDWRLLASLQVDRVQREVDILALQEIMENVTFCDLDSEDIRYVDPNFVKLIKIAQLIIEYLIHTQDYLAASQGALSKDLQDTSDRLALLTATYEKQDAELSALKKENRTLKKTLYAYQLMARVPGHAPDTPNNDVATYHRCGFCTKVFKSRAYLDNHMIRRHPDNMHQYQQQYPPQNQPYFQQNNPQNPSFGTRGMQQPGEPSGPPPWWPQQGGFSRQPDSNNAAILDMVSKVRETQESLRKELEDRVQKEVALRQATLNSSYEQERLKHDEEIQGLKTAIFKQLSEERAQFEEEKAALKDVLKKADKRSRFGSLEDDDVCPNPLAEGPKSKDIAATPEAPLKVEEQINKMKETMTADHERDRKDLESRLKKASDQIFALREALLQEHQLNEARDLEVKKLLSVSTATSSSSNAVAKGIMGAAGVAGAVGLAQTLLASQNTPQSNAIGTITNVVLSGTSTQQQQQKSSDSKVMDGLKTAAAIAGAAGMLMPGTSHHDPSNMGAIANAVLSGGHEQKHGIMGNAGNVMAAAAGAAAVAGLAHSMMGGQSHEKPVQSSAITTMAGALLGGDKHEQNNGIMGNLGQAMSNASAVSDAVGMANSLMRGEAPTSAQLGTLANAVFSNTKKEPEAHAHQGVMDGAGKMLLTAAGGAAAMGLAHALLKKNKNDTSTDSSDDAPLSTLFASKKAEKARISATEGSFGDSSDDAPLSSLKPKSPKKNQPDEFSAVSDTPSRGQPRKNLWPLVGLASTVTVAASVAASPSRQPSDRPASPARQPSDRPERPTTPKGPKSPRLMSLLMPGADDVPWTTALELMQAHQRTPLQQAPWIKTLYPQNESQVEKEKRLIMQNVDKTLISRGIQGSEMLSQWYRPEVQASFEAATDRFATDIKQKDKSSRIYKEMRSFLATQVIDITKQHYKEKLKINTGAPQDVKRAPSTSEPETVPRSISSAKEPPKEDSAVDQPRRLSKSTTKRASESSIATSTLPRAPSHKAAPPIRKPSLTTSKQREAPTSLEKANVADRSSVASNNSWIPALDNAKRSISQMFKRSTSSMVKTMSKPSLKRADASRGREMDIEDSMSDSKDTTDSEDDDSLDSESVARDSQSYRRRKNSAPPALKREISNTSRNKDREVHWKGKDSHRYPSDMETYTSTRENHDASDSSDSDDSDDETRSVQILPKSFQRADSPIEIKDEPPLPVKAPVIPQNGKSTPTRSIRSHKQSEESFDVSELSEPEVSVSEVTPILSKRAAPELAKSVALKPALQTSSKQSSSQSIHLSVAQPLPLKTLNPSVTITEISDITSNFSDSDESFGADKQKAASQRNASIQKPAVQSISIQPLAQHRQTSNPRMKSAPDSDVDEFDLDSDIENMYADATIVFPLIVAETFAANVEKLKAEQSK</sequence>
<feature type="compositionally biased region" description="Polar residues" evidence="9">
    <location>
        <begin position="1465"/>
        <end position="1496"/>
    </location>
</feature>